<dbReference type="Pfam" id="PF04909">
    <property type="entry name" value="Amidohydro_2"/>
    <property type="match status" value="1"/>
</dbReference>
<dbReference type="InterPro" id="IPR006680">
    <property type="entry name" value="Amidohydro-rel"/>
</dbReference>
<dbReference type="RefSeq" id="WP_078815521.1">
    <property type="nucleotide sequence ID" value="NZ_FUYE01000019.1"/>
</dbReference>
<feature type="signal peptide" evidence="1">
    <location>
        <begin position="1"/>
        <end position="18"/>
    </location>
</feature>
<protein>
    <recommendedName>
        <fullName evidence="2">Amidohydrolase-related domain-containing protein</fullName>
    </recommendedName>
</protein>
<sequence>MKPGVSRRHFLSRSAALAALPMLTSTATPVQSRIVDCNAHLGEHPNRRLLPITEDFLRDRNIQEAWVAPFEALLQRDLTAVNARHVARCAGRLKPVGVVHPGLPGWLDDLRRCREEHGLQMLRLYPGYHGYTLSDASLVRLMEEATAAGMRVQIVAQMEDMRTQHPLLQVKPVDFKPLAALLKQVPEARIMILNANAVMAQTVLRGLPDLWIDMAMIEGVGGVENLLQHWPADRLVFGSHAPFFYAESALLKLEESELTEAQLTAIKQGNAQAWGN</sequence>
<proteinExistence type="predicted"/>
<dbReference type="InterPro" id="IPR032466">
    <property type="entry name" value="Metal_Hydrolase"/>
</dbReference>
<dbReference type="STRING" id="48467.SAMN02745166_04384"/>
<name>A0A1T4YXF1_9BACT</name>
<feature type="chain" id="PRO_5010540737" description="Amidohydrolase-related domain-containing protein" evidence="1">
    <location>
        <begin position="19"/>
        <end position="276"/>
    </location>
</feature>
<evidence type="ECO:0000313" key="4">
    <source>
        <dbReference type="Proteomes" id="UP000190774"/>
    </source>
</evidence>
<dbReference type="Proteomes" id="UP000190774">
    <property type="component" value="Unassembled WGS sequence"/>
</dbReference>
<evidence type="ECO:0000259" key="2">
    <source>
        <dbReference type="Pfam" id="PF04909"/>
    </source>
</evidence>
<gene>
    <name evidence="3" type="ORF">SAMN02745166_04384</name>
</gene>
<reference evidence="4" key="1">
    <citation type="submission" date="2017-02" db="EMBL/GenBank/DDBJ databases">
        <authorList>
            <person name="Varghese N."/>
            <person name="Submissions S."/>
        </authorList>
    </citation>
    <scope>NUCLEOTIDE SEQUENCE [LARGE SCALE GENOMIC DNA]</scope>
    <source>
        <strain evidence="4">ATCC 700200</strain>
    </source>
</reference>
<dbReference type="PROSITE" id="PS51318">
    <property type="entry name" value="TAT"/>
    <property type="match status" value="1"/>
</dbReference>
<accession>A0A1T4YXF1</accession>
<dbReference type="AlphaFoldDB" id="A0A1T4YXF1"/>
<keyword evidence="1" id="KW-0732">Signal</keyword>
<dbReference type="GO" id="GO:0016787">
    <property type="term" value="F:hydrolase activity"/>
    <property type="evidence" value="ECO:0007669"/>
    <property type="project" value="InterPro"/>
</dbReference>
<dbReference type="SUPFAM" id="SSF51556">
    <property type="entry name" value="Metallo-dependent hydrolases"/>
    <property type="match status" value="1"/>
</dbReference>
<dbReference type="InterPro" id="IPR006311">
    <property type="entry name" value="TAT_signal"/>
</dbReference>
<dbReference type="EMBL" id="FUYE01000019">
    <property type="protein sequence ID" value="SKB05971.1"/>
    <property type="molecule type" value="Genomic_DNA"/>
</dbReference>
<evidence type="ECO:0000313" key="3">
    <source>
        <dbReference type="EMBL" id="SKB05971.1"/>
    </source>
</evidence>
<feature type="domain" description="Amidohydrolase-related" evidence="2">
    <location>
        <begin position="71"/>
        <end position="273"/>
    </location>
</feature>
<dbReference type="Gene3D" id="3.20.20.140">
    <property type="entry name" value="Metal-dependent hydrolases"/>
    <property type="match status" value="1"/>
</dbReference>
<dbReference type="OrthoDB" id="9779198at2"/>
<evidence type="ECO:0000256" key="1">
    <source>
        <dbReference type="SAM" id="SignalP"/>
    </source>
</evidence>
<keyword evidence="4" id="KW-1185">Reference proteome</keyword>
<organism evidence="3 4">
    <name type="scientific">Prosthecobacter debontii</name>
    <dbReference type="NCBI Taxonomy" id="48467"/>
    <lineage>
        <taxon>Bacteria</taxon>
        <taxon>Pseudomonadati</taxon>
        <taxon>Verrucomicrobiota</taxon>
        <taxon>Verrucomicrobiia</taxon>
        <taxon>Verrucomicrobiales</taxon>
        <taxon>Verrucomicrobiaceae</taxon>
        <taxon>Prosthecobacter</taxon>
    </lineage>
</organism>